<feature type="binding site" evidence="8">
    <location>
        <position position="151"/>
    </location>
    <ligand>
        <name>Zn(2+)</name>
        <dbReference type="ChEBI" id="CHEBI:29105"/>
    </ligand>
</feature>
<proteinExistence type="inferred from homology"/>
<sequence>MDEHIPPRSGSGWIEVVVGSMYSGKTEELIRRLRRAQIARQRVEIFKPIIDDRYAKDHIVSHSELRIPSRSVKTAKEILRWAHEAQVIGIDEGQFLGPALLDVVERLARQGKRVIVAGLDQDYMGQPFEPMPQLLAIAEYITKTLAICMVCGSPANRTYRKVARGGRVVVGGADLYEARCRRCYDLGRRAQAMAPIHEFTGETDARPKTARRTAGARRKPSAPGRVRKQDR</sequence>
<comment type="catalytic activity">
    <reaction evidence="8 9">
        <text>thymidine + ATP = dTMP + ADP + H(+)</text>
        <dbReference type="Rhea" id="RHEA:19129"/>
        <dbReference type="ChEBI" id="CHEBI:15378"/>
        <dbReference type="ChEBI" id="CHEBI:17748"/>
        <dbReference type="ChEBI" id="CHEBI:30616"/>
        <dbReference type="ChEBI" id="CHEBI:63528"/>
        <dbReference type="ChEBI" id="CHEBI:456216"/>
        <dbReference type="EC" id="2.7.1.21"/>
    </reaction>
</comment>
<dbReference type="GO" id="GO:0005829">
    <property type="term" value="C:cytosol"/>
    <property type="evidence" value="ECO:0007669"/>
    <property type="project" value="TreeGrafter"/>
</dbReference>
<dbReference type="InterPro" id="IPR020633">
    <property type="entry name" value="Thymidine_kinase_CS"/>
</dbReference>
<reference evidence="12" key="1">
    <citation type="submission" date="2020-07" db="EMBL/GenBank/DDBJ databases">
        <title>Huge and variable diversity of episymbiotic CPR bacteria and DPANN archaea in groundwater ecosystems.</title>
        <authorList>
            <person name="He C.Y."/>
            <person name="Keren R."/>
            <person name="Whittaker M."/>
            <person name="Farag I.F."/>
            <person name="Doudna J."/>
            <person name="Cate J.H.D."/>
            <person name="Banfield J.F."/>
        </authorList>
    </citation>
    <scope>NUCLEOTIDE SEQUENCE</scope>
    <source>
        <strain evidence="12">NC_groundwater_1813_Pr3_B-0.1um_71_17</strain>
    </source>
</reference>
<feature type="region of interest" description="Disordered" evidence="11">
    <location>
        <begin position="199"/>
        <end position="231"/>
    </location>
</feature>
<feature type="binding site" evidence="8">
    <location>
        <position position="183"/>
    </location>
    <ligand>
        <name>Zn(2+)</name>
        <dbReference type="ChEBI" id="CHEBI:29105"/>
    </ligand>
</feature>
<evidence type="ECO:0000256" key="1">
    <source>
        <dbReference type="ARBA" id="ARBA00007587"/>
    </source>
</evidence>
<dbReference type="GO" id="GO:0005524">
    <property type="term" value="F:ATP binding"/>
    <property type="evidence" value="ECO:0007669"/>
    <property type="project" value="UniProtKB-UniRule"/>
</dbReference>
<feature type="binding site" evidence="8">
    <location>
        <position position="180"/>
    </location>
    <ligand>
        <name>Zn(2+)</name>
        <dbReference type="ChEBI" id="CHEBI:29105"/>
    </ligand>
</feature>
<evidence type="ECO:0000256" key="11">
    <source>
        <dbReference type="SAM" id="MobiDB-lite"/>
    </source>
</evidence>
<dbReference type="Gene3D" id="3.40.50.300">
    <property type="entry name" value="P-loop containing nucleotide triphosphate hydrolases"/>
    <property type="match status" value="1"/>
</dbReference>
<dbReference type="PANTHER" id="PTHR11441">
    <property type="entry name" value="THYMIDINE KINASE"/>
    <property type="match status" value="1"/>
</dbReference>
<evidence type="ECO:0000313" key="13">
    <source>
        <dbReference type="Proteomes" id="UP000696931"/>
    </source>
</evidence>
<evidence type="ECO:0000256" key="7">
    <source>
        <dbReference type="ARBA" id="ARBA00022840"/>
    </source>
</evidence>
<keyword evidence="7 8" id="KW-0067">ATP-binding</keyword>
<dbReference type="SUPFAM" id="SSF57716">
    <property type="entry name" value="Glucocorticoid receptor-like (DNA-binding domain)"/>
    <property type="match status" value="1"/>
</dbReference>
<evidence type="ECO:0000256" key="4">
    <source>
        <dbReference type="ARBA" id="ARBA00022679"/>
    </source>
</evidence>
<comment type="subunit">
    <text evidence="8">Homotetramer.</text>
</comment>
<keyword evidence="8" id="KW-0479">Metal-binding</keyword>
<dbReference type="AlphaFoldDB" id="A0A933SDC5"/>
<keyword evidence="8" id="KW-0862">Zinc</keyword>
<dbReference type="GO" id="GO:0071897">
    <property type="term" value="P:DNA biosynthetic process"/>
    <property type="evidence" value="ECO:0007669"/>
    <property type="project" value="UniProtKB-KW"/>
</dbReference>
<dbReference type="GO" id="GO:0004797">
    <property type="term" value="F:thymidine kinase activity"/>
    <property type="evidence" value="ECO:0007669"/>
    <property type="project" value="UniProtKB-UniRule"/>
</dbReference>
<keyword evidence="3 8" id="KW-0237">DNA synthesis</keyword>
<accession>A0A933SDC5</accession>
<evidence type="ECO:0000256" key="9">
    <source>
        <dbReference type="RuleBase" id="RU000544"/>
    </source>
</evidence>
<dbReference type="PANTHER" id="PTHR11441:SF0">
    <property type="entry name" value="THYMIDINE KINASE, CYTOSOLIC"/>
    <property type="match status" value="1"/>
</dbReference>
<organism evidence="12 13">
    <name type="scientific">Eiseniibacteriota bacterium</name>
    <dbReference type="NCBI Taxonomy" id="2212470"/>
    <lineage>
        <taxon>Bacteria</taxon>
        <taxon>Candidatus Eiseniibacteriota</taxon>
    </lineage>
</organism>
<evidence type="ECO:0000256" key="2">
    <source>
        <dbReference type="ARBA" id="ARBA00012118"/>
    </source>
</evidence>
<gene>
    <name evidence="8" type="primary">tdk</name>
    <name evidence="12" type="ORF">HZA61_13400</name>
</gene>
<dbReference type="Gene3D" id="3.30.60.20">
    <property type="match status" value="1"/>
</dbReference>
<evidence type="ECO:0000256" key="8">
    <source>
        <dbReference type="HAMAP-Rule" id="MF_00124"/>
    </source>
</evidence>
<dbReference type="InterPro" id="IPR001267">
    <property type="entry name" value="Thymidine_kinase"/>
</dbReference>
<dbReference type="EMBL" id="JACRIW010000094">
    <property type="protein sequence ID" value="MBI5170477.1"/>
    <property type="molecule type" value="Genomic_DNA"/>
</dbReference>
<feature type="compositionally biased region" description="Basic residues" evidence="11">
    <location>
        <begin position="208"/>
        <end position="231"/>
    </location>
</feature>
<dbReference type="InterPro" id="IPR027417">
    <property type="entry name" value="P-loop_NTPase"/>
</dbReference>
<feature type="binding site" evidence="8">
    <location>
        <begin position="91"/>
        <end position="94"/>
    </location>
    <ligand>
        <name>ATP</name>
        <dbReference type="ChEBI" id="CHEBI:30616"/>
    </ligand>
</feature>
<dbReference type="Proteomes" id="UP000696931">
    <property type="component" value="Unassembled WGS sequence"/>
</dbReference>
<feature type="binding site" evidence="8">
    <location>
        <begin position="19"/>
        <end position="26"/>
    </location>
    <ligand>
        <name>ATP</name>
        <dbReference type="ChEBI" id="CHEBI:30616"/>
    </ligand>
</feature>
<dbReference type="NCBIfam" id="NF003296">
    <property type="entry name" value="PRK04296.1-1"/>
    <property type="match status" value="1"/>
</dbReference>
<dbReference type="GO" id="GO:0008270">
    <property type="term" value="F:zinc ion binding"/>
    <property type="evidence" value="ECO:0007669"/>
    <property type="project" value="UniProtKB-UniRule"/>
</dbReference>
<dbReference type="EC" id="2.7.1.21" evidence="2 8"/>
<dbReference type="Pfam" id="PF00265">
    <property type="entry name" value="TK"/>
    <property type="match status" value="1"/>
</dbReference>
<keyword evidence="6 8" id="KW-0418">Kinase</keyword>
<evidence type="ECO:0000256" key="5">
    <source>
        <dbReference type="ARBA" id="ARBA00022741"/>
    </source>
</evidence>
<evidence type="ECO:0000256" key="3">
    <source>
        <dbReference type="ARBA" id="ARBA00022634"/>
    </source>
</evidence>
<dbReference type="GO" id="GO:0046104">
    <property type="term" value="P:thymidine metabolic process"/>
    <property type="evidence" value="ECO:0007669"/>
    <property type="project" value="TreeGrafter"/>
</dbReference>
<keyword evidence="4 8" id="KW-0808">Transferase</keyword>
<feature type="binding site" evidence="8">
    <location>
        <position position="148"/>
    </location>
    <ligand>
        <name>Zn(2+)</name>
        <dbReference type="ChEBI" id="CHEBI:29105"/>
    </ligand>
</feature>
<name>A0A933SDC5_UNCEI</name>
<protein>
    <recommendedName>
        <fullName evidence="2 8">Thymidine kinase</fullName>
        <ecNumber evidence="2 8">2.7.1.21</ecNumber>
    </recommendedName>
</protein>
<dbReference type="SUPFAM" id="SSF52540">
    <property type="entry name" value="P-loop containing nucleoside triphosphate hydrolases"/>
    <property type="match status" value="1"/>
</dbReference>
<comment type="similarity">
    <text evidence="1 8 10">Belongs to the thymidine kinase family.</text>
</comment>
<comment type="caution">
    <text evidence="12">The sequence shown here is derived from an EMBL/GenBank/DDBJ whole genome shotgun (WGS) entry which is preliminary data.</text>
</comment>
<feature type="active site" description="Proton acceptor" evidence="8">
    <location>
        <position position="92"/>
    </location>
</feature>
<dbReference type="HAMAP" id="MF_00124">
    <property type="entry name" value="Thymidine_kinase"/>
    <property type="match status" value="1"/>
</dbReference>
<comment type="subcellular location">
    <subcellularLocation>
        <location evidence="8">Cytoplasm</location>
    </subcellularLocation>
</comment>
<evidence type="ECO:0000256" key="10">
    <source>
        <dbReference type="RuleBase" id="RU004165"/>
    </source>
</evidence>
<evidence type="ECO:0000313" key="12">
    <source>
        <dbReference type="EMBL" id="MBI5170477.1"/>
    </source>
</evidence>
<dbReference type="PROSITE" id="PS00603">
    <property type="entry name" value="TK_CELLULAR_TYPE"/>
    <property type="match status" value="1"/>
</dbReference>
<keyword evidence="8" id="KW-0963">Cytoplasm</keyword>
<evidence type="ECO:0000256" key="6">
    <source>
        <dbReference type="ARBA" id="ARBA00022777"/>
    </source>
</evidence>
<keyword evidence="5 8" id="KW-0547">Nucleotide-binding</keyword>